<evidence type="ECO:0000313" key="1">
    <source>
        <dbReference type="EMBL" id="GMQ60853.1"/>
    </source>
</evidence>
<organism evidence="1 2">
    <name type="scientific">Vallitalea maricola</name>
    <dbReference type="NCBI Taxonomy" id="3074433"/>
    <lineage>
        <taxon>Bacteria</taxon>
        <taxon>Bacillati</taxon>
        <taxon>Bacillota</taxon>
        <taxon>Clostridia</taxon>
        <taxon>Lachnospirales</taxon>
        <taxon>Vallitaleaceae</taxon>
        <taxon>Vallitalea</taxon>
    </lineage>
</organism>
<name>A0ACB5UG04_9FIRM</name>
<gene>
    <name evidence="1" type="ORF">AN2V17_00790</name>
</gene>
<dbReference type="EMBL" id="BTPU01000001">
    <property type="protein sequence ID" value="GMQ60853.1"/>
    <property type="molecule type" value="Genomic_DNA"/>
</dbReference>
<accession>A0ACB5UG04</accession>
<keyword evidence="2" id="KW-1185">Reference proteome</keyword>
<dbReference type="Proteomes" id="UP001374599">
    <property type="component" value="Unassembled WGS sequence"/>
</dbReference>
<sequence length="2108" mass="228075">MKSLKKYLAFMLAITLTLTTYSFSFASEDMDDVEVVKSLGMLKGDGKGVSDEYLAKKTTRLQAAIMFLRLNGLEEEAMSYTGTTTFIDANEVSWIAGRSILAYLKDHPDLGWQGDNKGEFNPNDVISSQAYTKVMLEALGYKQGVDFTWSQVFTFANSKGLIKSANIETFTNRDIATVTVETLKANNSKGIKLVDELVAAKVIDQSIAEHCGLWKSVSISGLESAVALNSRMIEVRLKEAVEAVDASIFKVKTDNIIIEVVSVELAPWDKDKKTALVLLDNELKSGTLYSITSGDTTINFGGKSSDITKPTLSKSSGIDYNEFTLEFSEPVRIDNMKLTVAEKYRDRKDLEVYGYEYINNKTIKIMTSDQRGSCLYGITISGVTDLAGNIMKEDTDNTFVGTAKSTAPQAVNKAKAIDYNQVYVEFKTNMDVNYIDTAIFEIQEMYGNKTKIEVFSAAQATAAQTMEFNPANDTDTEKATAVKKGVVLTVDGKMDTSRLYKLTVGGMKTLYGKDMSTTTSDKEATFVGISKPTGSFAYASQAIMPASATSIKVKFERKVEKAVAEDINNYIIEEAYGTKHSLPVLAAELLDDCKTVKLTVGEMKNVLYKLMTKNIIDIYGNSQKTGSDAEKTFVGQIKEAKISSVSISRVDDTHIKLTFNSKVGENATDVALYKIDGGVGYPEAVSTYSNEVNSVKLTIPKTTETKSYKLTVQGLFNADGVAMDASGVSGIFTGQGIAKGLPIIQAAISMDRQTVKIYFDRDVNSSTIKGVLWGKYSADDVQPFFMVKANKANTSYTGLSNLKAYQDATDKNALIVVDDNASWNTGSDFTTYMFDLTSAYDGKYVKFDSNVTQLEVPANGKVYAYPTVEAAQGIDNRTIKVYFSKPISSFDASDITIRKTSDNTSVLVTKAPIPVAGTSYREWLVPVDTNMSSVSYKATFKHLLIYDKYINGIKLSTNAYEQRGVDVITEFAGNGNNSNYITSVYAMMTDDRTIEVYYPEAMYYDKNTMDNGIADDSNHQNVDNINSYLLRKVDGYSTLPGITPNIKYIDYDESTNKATIYLDNSLNSSISTFGLVVNTHIANITGNKTVAKSSYDNNPLIIEVAKNTSIINKGPAIANAVVSGDRMHLTVTMDSVIAFGDNTHVVDTDEIYTTIDEFVNKTTVDTVSDSTPNTTTLSVTSDILKALKIVTKFVGESEKAIDASDISNITIGIDGKTLVFTFNKAIAPGANGHVTTKTTNTTSNTGIYNYNMVMRSKTDNESKITFAAPNSSIFDHTNPEVASISAYEKTYVAGENLDITLTFNEIVNISDSNKDSKITIIVDGNEKEARLQSITSNTATFRYVVEAGLVDINGIDIKDNSLVLGNGDTITDANNNPLVLNSLNATNLANVKIDSTVLGITNVTATNKTYITGDNIDVVLTFNRNVTVTDTNTDSKITLIIGSEEKEAVLQSTTANTATFRYQVEAGLTDSDGITVKDDSLVLGSGDSIKDASNNNLDLTSLNTTNLLNVKVDSAALTITNVDATDKTYVAGENIDVVLTFSKNVTVTDTNTDSKITLIIGSEEKEAVLQSTTANTATFRYQVEAGLTDSDGITVKDDSLVLGSDDSIKDANNNNLDLTSLNTTNLLNVKVDSAALTITNVNATDKTYVAGENIDVVLTFSKNITVTDTNTDSKITLIIGSEEKEAVLQSTTANTATFRYQVEAGLTDSDGITVKDDSLVLGSDDSIKDANNNDLDLTSLNVTNFTNVKVDSAIPTITDVTANAGTYAAGENIDVLLTFNEDVTITDDNTDSKITLIIGSEEKEAVLQSTTANTATFRYQVEAGLTDSNGIDVKDDSLVLGSSDSIKDANNNDLDLTSLNATNLTNVQVDSVVPTVTDVTANAGTYAAGENIDVVLTFNENVTITDDDKDSKITLIIGSQEKDATLQSTTANTAIFRYVVEANLDDTDGIDVKDDSITLGIGDSIKDSNNNSLDVTSLNAKNLSTVKVNSNIPTIVRVTSTDNIYGLNENIDIILTFSEDVTITDDNKNSKIIIIIGSVEKEAILDSTTANTATFRYQVEAGLTDNDGITVKDDSLTLGVGDSIKDSTNNDLDVNSLDTTNLPNVKVQ</sequence>
<proteinExistence type="predicted"/>
<comment type="caution">
    <text evidence="1">The sequence shown here is derived from an EMBL/GenBank/DDBJ whole genome shotgun (WGS) entry which is preliminary data.</text>
</comment>
<protein>
    <submittedName>
        <fullName evidence="1">Uncharacterized protein</fullName>
    </submittedName>
</protein>
<reference evidence="1" key="1">
    <citation type="submission" date="2023-09" db="EMBL/GenBank/DDBJ databases">
        <title>Vallitalea sediminicola and Vallitalea maricola sp. nov., anaerobic bacteria isolated from marine sediment.</title>
        <authorList>
            <person name="Hirano S."/>
            <person name="Maeda A."/>
            <person name="Terahara T."/>
            <person name="Mori K."/>
            <person name="Hamada M."/>
            <person name="Matsumoto R."/>
            <person name="Kobayashi T."/>
        </authorList>
    </citation>
    <scope>NUCLEOTIDE SEQUENCE</scope>
    <source>
        <strain evidence="1">AN17-2</strain>
    </source>
</reference>
<evidence type="ECO:0000313" key="2">
    <source>
        <dbReference type="Proteomes" id="UP001374599"/>
    </source>
</evidence>